<dbReference type="Proteomes" id="UP000054172">
    <property type="component" value="Unassembled WGS sequence"/>
</dbReference>
<reference evidence="2" key="1">
    <citation type="submission" date="2015-08" db="EMBL/GenBank/DDBJ databases">
        <title>Candidatus Bacteriodes Periocalifornicus.</title>
        <authorList>
            <person name="McLean J.S."/>
            <person name="Kelley S."/>
        </authorList>
    </citation>
    <scope>NUCLEOTIDE SEQUENCE [LARGE SCALE GENOMIC DNA]</scope>
    <source>
        <strain evidence="2">12B</strain>
    </source>
</reference>
<dbReference type="InterPro" id="IPR007060">
    <property type="entry name" value="FtsL/DivIC"/>
</dbReference>
<name>A0A0Q4B505_9BACT</name>
<evidence type="ECO:0000256" key="1">
    <source>
        <dbReference type="SAM" id="Phobius"/>
    </source>
</evidence>
<sequence length="103" mass="12399">MQIVRAIALRLARAMQQNIYVVLLVVFLVWISFFDSYSILSVLGSRRRVHALRTQREYYTKRIAAERQRLHELRTDRENLEKFARESYYMSRPNEDVYVVGEE</sequence>
<accession>A0A0Q4B505</accession>
<dbReference type="AlphaFoldDB" id="A0A0Q4B505"/>
<dbReference type="PATRIC" id="fig|1702214.3.peg.1637"/>
<dbReference type="Pfam" id="PF04977">
    <property type="entry name" value="DivIC"/>
    <property type="match status" value="1"/>
</dbReference>
<dbReference type="STRING" id="1702214.AL399_04335"/>
<keyword evidence="3" id="KW-1185">Reference proteome</keyword>
<comment type="caution">
    <text evidence="2">The sequence shown here is derived from an EMBL/GenBank/DDBJ whole genome shotgun (WGS) entry which is preliminary data.</text>
</comment>
<evidence type="ECO:0008006" key="4">
    <source>
        <dbReference type="Google" id="ProtNLM"/>
    </source>
</evidence>
<proteinExistence type="predicted"/>
<keyword evidence="1" id="KW-0472">Membrane</keyword>
<feature type="transmembrane region" description="Helical" evidence="1">
    <location>
        <begin position="19"/>
        <end position="43"/>
    </location>
</feature>
<keyword evidence="1" id="KW-1133">Transmembrane helix</keyword>
<keyword evidence="1" id="KW-0812">Transmembrane</keyword>
<protein>
    <recommendedName>
        <fullName evidence="4">Septum formation initiator</fullName>
    </recommendedName>
</protein>
<evidence type="ECO:0000313" key="3">
    <source>
        <dbReference type="Proteomes" id="UP000054172"/>
    </source>
</evidence>
<evidence type="ECO:0000313" key="2">
    <source>
        <dbReference type="EMBL" id="KQM08962.1"/>
    </source>
</evidence>
<organism evidence="2 3">
    <name type="scientific">Candidatus [Bacteroides] periocalifornicus</name>
    <dbReference type="NCBI Taxonomy" id="1702214"/>
    <lineage>
        <taxon>Bacteria</taxon>
        <taxon>Pseudomonadati</taxon>
        <taxon>Bacteroidota</taxon>
    </lineage>
</organism>
<dbReference type="EMBL" id="LIIK01000016">
    <property type="protein sequence ID" value="KQM08962.1"/>
    <property type="molecule type" value="Genomic_DNA"/>
</dbReference>
<gene>
    <name evidence="2" type="ORF">AL399_04335</name>
</gene>